<evidence type="ECO:0000256" key="1">
    <source>
        <dbReference type="SAM" id="MobiDB-lite"/>
    </source>
</evidence>
<proteinExistence type="predicted"/>
<dbReference type="Proteomes" id="UP000004995">
    <property type="component" value="Unassembled WGS sequence"/>
</dbReference>
<feature type="compositionally biased region" description="Basic residues" evidence="1">
    <location>
        <begin position="58"/>
        <end position="68"/>
    </location>
</feature>
<name>K4A0L7_SETIT</name>
<dbReference type="HOGENOM" id="CLU_1931171_0_0_1"/>
<dbReference type="EMBL" id="AGNK02000741">
    <property type="status" value="NOT_ANNOTATED_CDS"/>
    <property type="molecule type" value="Genomic_DNA"/>
</dbReference>
<reference evidence="2" key="2">
    <citation type="submission" date="2018-08" db="UniProtKB">
        <authorList>
            <consortium name="EnsemblPlants"/>
        </authorList>
    </citation>
    <scope>IDENTIFICATION</scope>
    <source>
        <strain evidence="2">Yugu1</strain>
    </source>
</reference>
<feature type="compositionally biased region" description="Pro residues" evidence="1">
    <location>
        <begin position="27"/>
        <end position="38"/>
    </location>
</feature>
<evidence type="ECO:0000313" key="2">
    <source>
        <dbReference type="EnsemblPlants" id="KQL22924"/>
    </source>
</evidence>
<evidence type="ECO:0000313" key="3">
    <source>
        <dbReference type="Proteomes" id="UP000004995"/>
    </source>
</evidence>
<feature type="compositionally biased region" description="Low complexity" evidence="1">
    <location>
        <begin position="39"/>
        <end position="48"/>
    </location>
</feature>
<dbReference type="AlphaFoldDB" id="K4A0L7"/>
<reference evidence="3" key="1">
    <citation type="journal article" date="2012" name="Nat. Biotechnol.">
        <title>Reference genome sequence of the model plant Setaria.</title>
        <authorList>
            <person name="Bennetzen J.L."/>
            <person name="Schmutz J."/>
            <person name="Wang H."/>
            <person name="Percifield R."/>
            <person name="Hawkins J."/>
            <person name="Pontaroli A.C."/>
            <person name="Estep M."/>
            <person name="Feng L."/>
            <person name="Vaughn J.N."/>
            <person name="Grimwood J."/>
            <person name="Jenkins J."/>
            <person name="Barry K."/>
            <person name="Lindquist E."/>
            <person name="Hellsten U."/>
            <person name="Deshpande S."/>
            <person name="Wang X."/>
            <person name="Wu X."/>
            <person name="Mitros T."/>
            <person name="Triplett J."/>
            <person name="Yang X."/>
            <person name="Ye C.Y."/>
            <person name="Mauro-Herrera M."/>
            <person name="Wang L."/>
            <person name="Li P."/>
            <person name="Sharma M."/>
            <person name="Sharma R."/>
            <person name="Ronald P.C."/>
            <person name="Panaud O."/>
            <person name="Kellogg E.A."/>
            <person name="Brutnell T.P."/>
            <person name="Doust A.N."/>
            <person name="Tuskan G.A."/>
            <person name="Rokhsar D."/>
            <person name="Devos K.M."/>
        </authorList>
    </citation>
    <scope>NUCLEOTIDE SEQUENCE [LARGE SCALE GENOMIC DNA]</scope>
    <source>
        <strain evidence="3">cv. Yugu1</strain>
    </source>
</reference>
<dbReference type="InParanoid" id="K4A0L7"/>
<accession>K4A0L7</accession>
<dbReference type="Gramene" id="KQL22924">
    <property type="protein sequence ID" value="KQL22924"/>
    <property type="gene ID" value="SETIT_032407mg"/>
</dbReference>
<organism evidence="2 3">
    <name type="scientific">Setaria italica</name>
    <name type="common">Foxtail millet</name>
    <name type="synonym">Panicum italicum</name>
    <dbReference type="NCBI Taxonomy" id="4555"/>
    <lineage>
        <taxon>Eukaryota</taxon>
        <taxon>Viridiplantae</taxon>
        <taxon>Streptophyta</taxon>
        <taxon>Embryophyta</taxon>
        <taxon>Tracheophyta</taxon>
        <taxon>Spermatophyta</taxon>
        <taxon>Magnoliopsida</taxon>
        <taxon>Liliopsida</taxon>
        <taxon>Poales</taxon>
        <taxon>Poaceae</taxon>
        <taxon>PACMAD clade</taxon>
        <taxon>Panicoideae</taxon>
        <taxon>Panicodae</taxon>
        <taxon>Paniceae</taxon>
        <taxon>Cenchrinae</taxon>
        <taxon>Setaria</taxon>
    </lineage>
</organism>
<dbReference type="EnsemblPlants" id="KQL22924">
    <property type="protein sequence ID" value="KQL22924"/>
    <property type="gene ID" value="SETIT_032407mg"/>
</dbReference>
<feature type="region of interest" description="Disordered" evidence="1">
    <location>
        <begin position="1"/>
        <end position="79"/>
    </location>
</feature>
<feature type="region of interest" description="Disordered" evidence="1">
    <location>
        <begin position="92"/>
        <end position="131"/>
    </location>
</feature>
<keyword evidence="3" id="KW-1185">Reference proteome</keyword>
<sequence>MGEAVTAGEAGRRCAEHAHHRTSVAPLNPPASAPPPPASLRAIAPSLLGRGGVEARPRRSSLRWRRSAHSTPPPAMPCPARPILVLLGEASACPAHSPSSDPGTHGKPRCRTGFPSPRRIAAARLQPPTKR</sequence>
<protein>
    <submittedName>
        <fullName evidence="2">Uncharacterized protein</fullName>
    </submittedName>
</protein>